<keyword evidence="3 8" id="KW-0413">Isomerase</keyword>
<evidence type="ECO:0000256" key="6">
    <source>
        <dbReference type="PIRSR" id="PIRSR606225-1"/>
    </source>
</evidence>
<reference evidence="10 11" key="1">
    <citation type="submission" date="2018-05" db="EMBL/GenBank/DDBJ databases">
        <title>Genomic Encyclopedia of Type Strains, Phase IV (KMG-IV): sequencing the most valuable type-strain genomes for metagenomic binning, comparative biology and taxonomic classification.</title>
        <authorList>
            <person name="Goeker M."/>
        </authorList>
    </citation>
    <scope>NUCLEOTIDE SEQUENCE [LARGE SCALE GENOMIC DNA]</scope>
    <source>
        <strain evidence="10 11">DSM 23606</strain>
    </source>
</reference>
<evidence type="ECO:0000256" key="5">
    <source>
        <dbReference type="ARBA" id="ARBA00056072"/>
    </source>
</evidence>
<dbReference type="GO" id="GO:0000455">
    <property type="term" value="P:enzyme-directed rRNA pseudouridine synthesis"/>
    <property type="evidence" value="ECO:0007669"/>
    <property type="project" value="TreeGrafter"/>
</dbReference>
<keyword evidence="2 7" id="KW-0694">RNA-binding</keyword>
<dbReference type="InterPro" id="IPR020103">
    <property type="entry name" value="PsdUridine_synth_cat_dom_sf"/>
</dbReference>
<dbReference type="CDD" id="cd00165">
    <property type="entry name" value="S4"/>
    <property type="match status" value="1"/>
</dbReference>
<evidence type="ECO:0000256" key="7">
    <source>
        <dbReference type="PROSITE-ProRule" id="PRU00182"/>
    </source>
</evidence>
<feature type="active site" evidence="6">
    <location>
        <position position="140"/>
    </location>
</feature>
<evidence type="ECO:0000256" key="2">
    <source>
        <dbReference type="ARBA" id="ARBA00022884"/>
    </source>
</evidence>
<comment type="caution">
    <text evidence="10">The sequence shown here is derived from an EMBL/GenBank/DDBJ whole genome shotgun (WGS) entry which is preliminary data.</text>
</comment>
<dbReference type="PANTHER" id="PTHR21600:SF44">
    <property type="entry name" value="RIBOSOMAL LARGE SUBUNIT PSEUDOURIDINE SYNTHASE D"/>
    <property type="match status" value="1"/>
</dbReference>
<feature type="domain" description="RNA-binding S4" evidence="9">
    <location>
        <begin position="20"/>
        <end position="80"/>
    </location>
</feature>
<dbReference type="SUPFAM" id="SSF55174">
    <property type="entry name" value="Alpha-L RNA-binding motif"/>
    <property type="match status" value="1"/>
</dbReference>
<dbReference type="Pfam" id="PF00849">
    <property type="entry name" value="PseudoU_synth_2"/>
    <property type="match status" value="1"/>
</dbReference>
<evidence type="ECO:0000313" key="11">
    <source>
        <dbReference type="Proteomes" id="UP000246569"/>
    </source>
</evidence>
<dbReference type="InterPro" id="IPR006225">
    <property type="entry name" value="PsdUridine_synth_RluC/D"/>
</dbReference>
<evidence type="ECO:0000259" key="9">
    <source>
        <dbReference type="SMART" id="SM00363"/>
    </source>
</evidence>
<evidence type="ECO:0000256" key="1">
    <source>
        <dbReference type="ARBA" id="ARBA00010876"/>
    </source>
</evidence>
<dbReference type="PROSITE" id="PS50889">
    <property type="entry name" value="S4"/>
    <property type="match status" value="1"/>
</dbReference>
<dbReference type="EMBL" id="QGTJ01000005">
    <property type="protein sequence ID" value="PWV61854.1"/>
    <property type="molecule type" value="Genomic_DNA"/>
</dbReference>
<dbReference type="FunFam" id="3.30.2350.10:FF:000006">
    <property type="entry name" value="Pseudouridine synthase"/>
    <property type="match status" value="1"/>
</dbReference>
<evidence type="ECO:0000256" key="3">
    <source>
        <dbReference type="ARBA" id="ARBA00023235"/>
    </source>
</evidence>
<dbReference type="CDD" id="cd02869">
    <property type="entry name" value="PseudoU_synth_RluA_like"/>
    <property type="match status" value="1"/>
</dbReference>
<dbReference type="Pfam" id="PF01479">
    <property type="entry name" value="S4"/>
    <property type="match status" value="1"/>
</dbReference>
<dbReference type="PROSITE" id="PS01129">
    <property type="entry name" value="PSI_RLU"/>
    <property type="match status" value="1"/>
</dbReference>
<dbReference type="NCBIfam" id="TIGR00005">
    <property type="entry name" value="rluA_subfam"/>
    <property type="match status" value="1"/>
</dbReference>
<dbReference type="AlphaFoldDB" id="A0A317MVT3"/>
<protein>
    <recommendedName>
        <fullName evidence="8">Pseudouridine synthase</fullName>
        <ecNumber evidence="8">5.4.99.-</ecNumber>
    </recommendedName>
</protein>
<comment type="function">
    <text evidence="5">Responsible for synthesis of pseudouridine from uracil at positions 1911, 1915 and 1917 in 23S ribosomal RNA.</text>
</comment>
<comment type="catalytic activity">
    <reaction evidence="4">
        <text>uridine(1911/1915/1917) in 23S rRNA = pseudouridine(1911/1915/1917) in 23S rRNA</text>
        <dbReference type="Rhea" id="RHEA:42524"/>
        <dbReference type="Rhea" id="RHEA-COMP:10097"/>
        <dbReference type="Rhea" id="RHEA-COMP:10098"/>
        <dbReference type="ChEBI" id="CHEBI:65314"/>
        <dbReference type="ChEBI" id="CHEBI:65315"/>
        <dbReference type="EC" id="5.4.99.23"/>
    </reaction>
</comment>
<sequence>MNMPAPERIDHIIPAELSGQRLDQALAELLPDHSRARIQQWIKSGVLRLDGRIVKPREPIFGGERVSGEIEPEVAVADQPQDIPLVVRFEDDDILIIDKPAGLVVHPAAGNPDGTLVNALLHHAPVTAQLPRAGIVHRLDKDTSGLLVVAKSLRAHTALVEQLQARTMGREYQAIACGVLVSGGLVDVPIGRHGTDRKRMAATPGGKPAVTHFRVLERFRGHTHLALKLETGRTHQIRVHMAFMHHPLVGDPVYGGRLRLPPGCTAELSAALKAFKRQALHARKLTLTHPGSGKRMSWTAPAPADFQALLEVLRADGGADGLPGGQPTSWIDEDGVEWIYAE</sequence>
<dbReference type="Gene3D" id="3.10.290.10">
    <property type="entry name" value="RNA-binding S4 domain"/>
    <property type="match status" value="1"/>
</dbReference>
<dbReference type="InterPro" id="IPR002942">
    <property type="entry name" value="S4_RNA-bd"/>
</dbReference>
<dbReference type="InterPro" id="IPR006224">
    <property type="entry name" value="PsdUridine_synth_RluA-like_CS"/>
</dbReference>
<evidence type="ECO:0000256" key="4">
    <source>
        <dbReference type="ARBA" id="ARBA00036882"/>
    </source>
</evidence>
<keyword evidence="11" id="KW-1185">Reference proteome</keyword>
<organism evidence="10 11">
    <name type="scientific">Plasticicumulans acidivorans</name>
    <dbReference type="NCBI Taxonomy" id="886464"/>
    <lineage>
        <taxon>Bacteria</taxon>
        <taxon>Pseudomonadati</taxon>
        <taxon>Pseudomonadota</taxon>
        <taxon>Gammaproteobacteria</taxon>
        <taxon>Candidatus Competibacteraceae</taxon>
        <taxon>Plasticicumulans</taxon>
    </lineage>
</organism>
<dbReference type="PANTHER" id="PTHR21600">
    <property type="entry name" value="MITOCHONDRIAL RNA PSEUDOURIDINE SYNTHASE"/>
    <property type="match status" value="1"/>
</dbReference>
<dbReference type="InterPro" id="IPR036986">
    <property type="entry name" value="S4_RNA-bd_sf"/>
</dbReference>
<dbReference type="InterPro" id="IPR050188">
    <property type="entry name" value="RluA_PseudoU_synthase"/>
</dbReference>
<dbReference type="SUPFAM" id="SSF55120">
    <property type="entry name" value="Pseudouridine synthase"/>
    <property type="match status" value="1"/>
</dbReference>
<dbReference type="Proteomes" id="UP000246569">
    <property type="component" value="Unassembled WGS sequence"/>
</dbReference>
<dbReference type="Gene3D" id="3.30.2350.10">
    <property type="entry name" value="Pseudouridine synthase"/>
    <property type="match status" value="1"/>
</dbReference>
<proteinExistence type="inferred from homology"/>
<evidence type="ECO:0000256" key="8">
    <source>
        <dbReference type="RuleBase" id="RU362028"/>
    </source>
</evidence>
<dbReference type="EC" id="5.4.99.-" evidence="8"/>
<dbReference type="InterPro" id="IPR006145">
    <property type="entry name" value="PsdUridine_synth_RsuA/RluA"/>
</dbReference>
<accession>A0A317MVT3</accession>
<dbReference type="SMART" id="SM00363">
    <property type="entry name" value="S4"/>
    <property type="match status" value="1"/>
</dbReference>
<dbReference type="GO" id="GO:0160140">
    <property type="term" value="F:23S rRNA pseudouridine(1911/1915/1917) synthase activity"/>
    <property type="evidence" value="ECO:0007669"/>
    <property type="project" value="UniProtKB-EC"/>
</dbReference>
<comment type="similarity">
    <text evidence="1 8">Belongs to the pseudouridine synthase RluA family.</text>
</comment>
<dbReference type="GO" id="GO:0003723">
    <property type="term" value="F:RNA binding"/>
    <property type="evidence" value="ECO:0007669"/>
    <property type="project" value="UniProtKB-KW"/>
</dbReference>
<evidence type="ECO:0000313" key="10">
    <source>
        <dbReference type="EMBL" id="PWV61854.1"/>
    </source>
</evidence>
<name>A0A317MVT3_9GAMM</name>
<dbReference type="NCBIfam" id="NF008385">
    <property type="entry name" value="PRK11180.1"/>
    <property type="match status" value="1"/>
</dbReference>
<comment type="catalytic activity">
    <reaction evidence="8">
        <text>a uridine in RNA = a pseudouridine in RNA</text>
        <dbReference type="Rhea" id="RHEA:48348"/>
        <dbReference type="Rhea" id="RHEA-COMP:12068"/>
        <dbReference type="Rhea" id="RHEA-COMP:12069"/>
        <dbReference type="ChEBI" id="CHEBI:65314"/>
        <dbReference type="ChEBI" id="CHEBI:65315"/>
    </reaction>
</comment>
<gene>
    <name evidence="10" type="ORF">C7443_105288</name>
</gene>